<dbReference type="PANTHER" id="PTHR31123">
    <property type="entry name" value="ACCUMULATION OF DYADS PROTEIN 2-RELATED"/>
    <property type="match status" value="1"/>
</dbReference>
<keyword evidence="4 6" id="KW-1133">Transmembrane helix</keyword>
<dbReference type="EMBL" id="AFQF01006316">
    <property type="protein sequence ID" value="EGU72447.1"/>
    <property type="molecule type" value="Genomic_DNA"/>
</dbReference>
<evidence type="ECO:0000256" key="6">
    <source>
        <dbReference type="SAM" id="Phobius"/>
    </source>
</evidence>
<protein>
    <recommendedName>
        <fullName evidence="8">Protein alcS</fullName>
    </recommendedName>
</protein>
<keyword evidence="3 6" id="KW-0812">Transmembrane</keyword>
<dbReference type="STRING" id="660025.F9GEG2"/>
<comment type="caution">
    <text evidence="7">The sequence shown here is derived from an EMBL/GenBank/DDBJ whole genome shotgun (WGS) entry which is preliminary data.</text>
</comment>
<evidence type="ECO:0000313" key="7">
    <source>
        <dbReference type="EMBL" id="EGU72447.1"/>
    </source>
</evidence>
<gene>
    <name evidence="7" type="ORF">FOXB_17046</name>
</gene>
<keyword evidence="5 6" id="KW-0472">Membrane</keyword>
<feature type="transmembrane region" description="Helical" evidence="6">
    <location>
        <begin position="45"/>
        <end position="65"/>
    </location>
</feature>
<evidence type="ECO:0000256" key="3">
    <source>
        <dbReference type="ARBA" id="ARBA00022692"/>
    </source>
</evidence>
<dbReference type="Pfam" id="PF01184">
    <property type="entry name" value="Gpr1_Fun34_YaaH"/>
    <property type="match status" value="1"/>
</dbReference>
<reference evidence="7" key="1">
    <citation type="journal article" date="2012" name="Mol. Plant Microbe Interact.">
        <title>A highly conserved effector in Fusarium oxysporum is required for full virulence on Arabidopsis.</title>
        <authorList>
            <person name="Thatcher L.F."/>
            <person name="Gardiner D.M."/>
            <person name="Kazan K."/>
            <person name="Manners J."/>
        </authorList>
    </citation>
    <scope>NUCLEOTIDE SEQUENCE [LARGE SCALE GENOMIC DNA]</scope>
    <source>
        <strain evidence="7">Fo5176</strain>
    </source>
</reference>
<organism evidence="7">
    <name type="scientific">Fusarium oxysporum (strain Fo5176)</name>
    <name type="common">Fusarium vascular wilt</name>
    <dbReference type="NCBI Taxonomy" id="660025"/>
    <lineage>
        <taxon>Eukaryota</taxon>
        <taxon>Fungi</taxon>
        <taxon>Dikarya</taxon>
        <taxon>Ascomycota</taxon>
        <taxon>Pezizomycotina</taxon>
        <taxon>Sordariomycetes</taxon>
        <taxon>Hypocreomycetidae</taxon>
        <taxon>Hypocreales</taxon>
        <taxon>Nectriaceae</taxon>
        <taxon>Fusarium</taxon>
        <taxon>Fusarium oxysporum species complex</taxon>
    </lineage>
</organism>
<evidence type="ECO:0000256" key="5">
    <source>
        <dbReference type="ARBA" id="ARBA00023136"/>
    </source>
</evidence>
<comment type="subcellular location">
    <subcellularLocation>
        <location evidence="1">Membrane</location>
        <topology evidence="1">Multi-pass membrane protein</topology>
    </subcellularLocation>
</comment>
<feature type="transmembrane region" description="Helical" evidence="6">
    <location>
        <begin position="104"/>
        <end position="125"/>
    </location>
</feature>
<feature type="transmembrane region" description="Helical" evidence="6">
    <location>
        <begin position="206"/>
        <end position="227"/>
    </location>
</feature>
<accession>F9GEG2</accession>
<dbReference type="PANTHER" id="PTHR31123:SF4">
    <property type="entry name" value="PROTEIN ALCS"/>
    <property type="match status" value="1"/>
</dbReference>
<dbReference type="GO" id="GO:0015123">
    <property type="term" value="F:acetate transmembrane transporter activity"/>
    <property type="evidence" value="ECO:0007669"/>
    <property type="project" value="TreeGrafter"/>
</dbReference>
<feature type="transmembrane region" description="Helical" evidence="6">
    <location>
        <begin position="173"/>
        <end position="194"/>
    </location>
</feature>
<evidence type="ECO:0000256" key="1">
    <source>
        <dbReference type="ARBA" id="ARBA00004141"/>
    </source>
</evidence>
<dbReference type="AlphaFoldDB" id="F9GEG2"/>
<evidence type="ECO:0000256" key="2">
    <source>
        <dbReference type="ARBA" id="ARBA00005587"/>
    </source>
</evidence>
<dbReference type="InterPro" id="IPR000791">
    <property type="entry name" value="Gpr1/Fun34/SatP-like"/>
</dbReference>
<evidence type="ECO:0000256" key="4">
    <source>
        <dbReference type="ARBA" id="ARBA00022989"/>
    </source>
</evidence>
<dbReference type="OrthoDB" id="3648309at2759"/>
<dbReference type="InterPro" id="IPR051633">
    <property type="entry name" value="AceTr"/>
</dbReference>
<dbReference type="GO" id="GO:0005886">
    <property type="term" value="C:plasma membrane"/>
    <property type="evidence" value="ECO:0007669"/>
    <property type="project" value="TreeGrafter"/>
</dbReference>
<feature type="transmembrane region" description="Helical" evidence="6">
    <location>
        <begin position="145"/>
        <end position="166"/>
    </location>
</feature>
<comment type="similarity">
    <text evidence="2">Belongs to the acetate uptake transporter (AceTr) (TC 2.A.96) family.</text>
</comment>
<name>F9GEG2_FUSOF</name>
<feature type="transmembrane region" description="Helical" evidence="6">
    <location>
        <begin position="77"/>
        <end position="97"/>
    </location>
</feature>
<sequence>MDRSDIDTAPASKRLCEIPQISAVESRNISPESLRNKHAFGNPTPIALGGFVMCTTPLSMILLGWEGAGGLGAANVGTYFYLGGLLLLLGGVGEWILGNTFPAVVFCQFGGFWFAYGATLVPGYGAYGAYSVDANNPAEGLKESAFFATFAFFLFAMALLCVVFFVASIRTNVLFFLIFLLLIPTFCCLAGAFFHLSHGNTGTAATLQKVGAGILLAVSFLACRFPIRSSTGRHLKFGEGGKEMRIMRHLGVVSDTVQALQTSLGKWDPARIVVIHNFSLKDLDVHMQLHTLHLAIQGPSQSRTTGGQEDQLFQSYVQSCAKGCKCHEATT</sequence>
<evidence type="ECO:0008006" key="8">
    <source>
        <dbReference type="Google" id="ProtNLM"/>
    </source>
</evidence>
<proteinExistence type="inferred from homology"/>